<comment type="similarity">
    <text evidence="1">Belongs to the protein prenyltransferase subunit alpha family.</text>
</comment>
<dbReference type="KEGG" id="rno:286972"/>
<feature type="compositionally biased region" description="Polar residues" evidence="5">
    <location>
        <begin position="449"/>
        <end position="458"/>
    </location>
</feature>
<keyword evidence="3" id="KW-0808">Transferase</keyword>
<dbReference type="GO" id="GO:0008318">
    <property type="term" value="F:protein prenyltransferase activity"/>
    <property type="evidence" value="ECO:0007669"/>
    <property type="project" value="InterPro"/>
</dbReference>
<dbReference type="RGD" id="708369">
    <property type="gene designation" value="Ptar1"/>
</dbReference>
<dbReference type="STRING" id="10116.ENSRNOP00000051656"/>
<dbReference type="CTD" id="375743"/>
<dbReference type="PANTHER" id="PTHR11129:SF3">
    <property type="entry name" value="PROTEIN PRENYLTRANSFERASE ALPHA SUBUNIT REPEAT-CONTAINING PROTEIN 1"/>
    <property type="match status" value="1"/>
</dbReference>
<dbReference type="AGR" id="RGD:708369"/>
<name>D3ZWG9_RAT</name>
<evidence type="ECO:0000256" key="3">
    <source>
        <dbReference type="ARBA" id="ARBA00022679"/>
    </source>
</evidence>
<reference evidence="6" key="2">
    <citation type="submission" date="2025-08" db="UniProtKB">
        <authorList>
            <consortium name="Ensembl"/>
        </authorList>
    </citation>
    <scope>IDENTIFICATION</scope>
    <source>
        <strain evidence="6">Brown Norway</strain>
    </source>
</reference>
<dbReference type="PhosphoSitePlus" id="D3ZWG9"/>
<dbReference type="FunCoup" id="D3ZWG9">
    <property type="interactions" value="2111"/>
</dbReference>
<dbReference type="InterPro" id="IPR002088">
    <property type="entry name" value="Prenyl_trans_a"/>
</dbReference>
<keyword evidence="2" id="KW-0637">Prenyltransferase</keyword>
<feature type="region of interest" description="Disordered" evidence="5">
    <location>
        <begin position="1"/>
        <end position="31"/>
    </location>
</feature>
<dbReference type="GO" id="GO:0005737">
    <property type="term" value="C:cytoplasm"/>
    <property type="evidence" value="ECO:0000318"/>
    <property type="project" value="GO_Central"/>
</dbReference>
<dbReference type="Pfam" id="PF01239">
    <property type="entry name" value="PPTA"/>
    <property type="match status" value="4"/>
</dbReference>
<dbReference type="SMR" id="D3ZWG9"/>
<evidence type="ECO:0000256" key="2">
    <source>
        <dbReference type="ARBA" id="ARBA00022602"/>
    </source>
</evidence>
<dbReference type="Proteomes" id="UP000002494">
    <property type="component" value="Chromosome 1"/>
</dbReference>
<dbReference type="AlphaFoldDB" id="D3ZWG9"/>
<dbReference type="PANTHER" id="PTHR11129">
    <property type="entry name" value="PROTEIN FARNESYLTRANSFERASE ALPHA SUBUNIT/RAB GERANYLGERANYL TRANSFERASE ALPHA SUBUNIT"/>
    <property type="match status" value="1"/>
</dbReference>
<evidence type="ECO:0000256" key="4">
    <source>
        <dbReference type="ARBA" id="ARBA00022737"/>
    </source>
</evidence>
<gene>
    <name evidence="6 8" type="primary">Ptar1</name>
</gene>
<evidence type="ECO:0000313" key="6">
    <source>
        <dbReference type="Ensembl" id="ENSRNOP00000051656.3"/>
    </source>
</evidence>
<dbReference type="OrthoDB" id="5358702at2759"/>
<evidence type="ECO:0000313" key="7">
    <source>
        <dbReference type="Proteomes" id="UP000002494"/>
    </source>
</evidence>
<dbReference type="HOGENOM" id="CLU_048186_2_0_1"/>
<dbReference type="GeneTree" id="ENSGT00390000017892"/>
<reference evidence="6" key="3">
    <citation type="submission" date="2025-09" db="UniProtKB">
        <authorList>
            <consortium name="Ensembl"/>
        </authorList>
    </citation>
    <scope>IDENTIFICATION</scope>
    <source>
        <strain evidence="6">Brown Norway</strain>
    </source>
</reference>
<accession>D3ZWG9</accession>
<feature type="region of interest" description="Disordered" evidence="5">
    <location>
        <begin position="440"/>
        <end position="469"/>
    </location>
</feature>
<proteinExistence type="inferred from homology"/>
<reference evidence="6" key="1">
    <citation type="submission" date="2024-01" db="EMBL/GenBank/DDBJ databases">
        <title>GRCr8: a new rat reference genome assembly contstructed from accurate long reads and long range scaffolding.</title>
        <authorList>
            <person name="Doris P.A."/>
            <person name="Kalbfleisch T."/>
            <person name="Li K."/>
            <person name="Howe K."/>
            <person name="Wood J."/>
        </authorList>
    </citation>
    <scope>NUCLEOTIDE SEQUENCE [LARGE SCALE GENOMIC DNA]</scope>
    <source>
        <strain evidence="6">Brown Norway</strain>
    </source>
</reference>
<dbReference type="PeptideAtlas" id="D3ZWG9"/>
<dbReference type="PROSITE" id="PS51147">
    <property type="entry name" value="PFTA"/>
    <property type="match status" value="3"/>
</dbReference>
<dbReference type="Ensembl" id="ENSRNOT00000054775.4">
    <property type="protein sequence ID" value="ENSRNOP00000051656.3"/>
    <property type="gene ID" value="ENSRNOG00000014891.7"/>
</dbReference>
<evidence type="ECO:0000256" key="5">
    <source>
        <dbReference type="SAM" id="MobiDB-lite"/>
    </source>
</evidence>
<evidence type="ECO:0000313" key="8">
    <source>
        <dbReference type="RGD" id="708369"/>
    </source>
</evidence>
<evidence type="ECO:0000256" key="1">
    <source>
        <dbReference type="ARBA" id="ARBA00006734"/>
    </source>
</evidence>
<dbReference type="PaxDb" id="10116-ENSRNOP00000051656"/>
<dbReference type="OMA" id="CCNTEQR"/>
<dbReference type="eggNOG" id="ENOG502QQUP">
    <property type="taxonomic scope" value="Eukaryota"/>
</dbReference>
<dbReference type="Gene3D" id="1.25.40.120">
    <property type="entry name" value="Protein prenylyltransferase"/>
    <property type="match status" value="1"/>
</dbReference>
<dbReference type="Bgee" id="ENSRNOG00000014891">
    <property type="expression patterns" value="Expressed in quadriceps femoris and 18 other cell types or tissues"/>
</dbReference>
<protein>
    <submittedName>
        <fullName evidence="6">Protein prenyltransferase alpha subunit repeat containing 1</fullName>
    </submittedName>
</protein>
<sequence length="509" mass="57173">VERPALPGSSGAGRGRALVHSPRPPGAHARFRQAERGWDCRARPAGRYQDAWRVSVGERPRRATSERGVFALPGASLELWQLFSPLPSAGVRLPGGPLLWGSVPWRRLSGCIQDEIGLIPCPEARYNRSPIVLVENKLGVESWCVKFLLPYVHNKLLLYRTRKQWLHKDELIDVTCTLLLLNPDFTTAWNVRKELILSGTLSPVKDLHLGKLALTKFPKSPETWIHRRWVLQQLSQETSLPSSVAKGSLGVVPAERTQRIIQEEMEVCSEAAGRYPSNYNAWSHRIWVLQNVAKLDLKILLDELSSTKHWASVHVSDHSGFHYRQFLLKSLISQTTTDNAVPQHNSLKCEPKEAAAAAASAEEPSVSLPQLLEEEVEFCTDLIDSYPGHETLWCHRRHVFYLQHHLNGRLPPSLTPLSPADCSGAALNDLHQIPTSPQLSQAMEVDGLSDSSKQGYSQETKRLKRTPAPDSLGLEMEHKFIDQVLSTCRNVEQARYANAYRKWLVTLSQ</sequence>
<keyword evidence="4" id="KW-0677">Repeat</keyword>
<organism evidence="6 7">
    <name type="scientific">Rattus norvegicus</name>
    <name type="common">Rat</name>
    <dbReference type="NCBI Taxonomy" id="10116"/>
    <lineage>
        <taxon>Eukaryota</taxon>
        <taxon>Metazoa</taxon>
        <taxon>Chordata</taxon>
        <taxon>Craniata</taxon>
        <taxon>Vertebrata</taxon>
        <taxon>Euteleostomi</taxon>
        <taxon>Mammalia</taxon>
        <taxon>Eutheria</taxon>
        <taxon>Euarchontoglires</taxon>
        <taxon>Glires</taxon>
        <taxon>Rodentia</taxon>
        <taxon>Myomorpha</taxon>
        <taxon>Muroidea</taxon>
        <taxon>Muridae</taxon>
        <taxon>Murinae</taxon>
        <taxon>Rattus</taxon>
    </lineage>
</organism>
<keyword evidence="7" id="KW-1185">Reference proteome</keyword>
<dbReference type="SUPFAM" id="SSF48439">
    <property type="entry name" value="Protein prenylyltransferase"/>
    <property type="match status" value="1"/>
</dbReference>